<evidence type="ECO:0000313" key="1">
    <source>
        <dbReference type="EMBL" id="OGG79904.1"/>
    </source>
</evidence>
<sequence>MFEQIISSVPEEVKRIGAIGLILVLIVGTLIAKAAWMKAWQGDVYISREKIVFEDKGRFFALHGFRRILRLISASLFFIVGFFLLWIGEIFTGIGAFFLGTVLFLTPWMTKDIR</sequence>
<protein>
    <submittedName>
        <fullName evidence="1">Uncharacterized protein</fullName>
    </submittedName>
</protein>
<proteinExistence type="predicted"/>
<gene>
    <name evidence="1" type="ORF">A3A39_03775</name>
</gene>
<accession>A0A1F6F210</accession>
<comment type="caution">
    <text evidence="1">The sequence shown here is derived from an EMBL/GenBank/DDBJ whole genome shotgun (WGS) entry which is preliminary data.</text>
</comment>
<organism evidence="1 2">
    <name type="scientific">Candidatus Kaiserbacteria bacterium RIFCSPLOWO2_01_FULL_54_13</name>
    <dbReference type="NCBI Taxonomy" id="1798512"/>
    <lineage>
        <taxon>Bacteria</taxon>
        <taxon>Candidatus Kaiseribacteriota</taxon>
    </lineage>
</organism>
<dbReference type="AlphaFoldDB" id="A0A1F6F210"/>
<evidence type="ECO:0000313" key="2">
    <source>
        <dbReference type="Proteomes" id="UP000177372"/>
    </source>
</evidence>
<dbReference type="Proteomes" id="UP000177372">
    <property type="component" value="Unassembled WGS sequence"/>
</dbReference>
<reference evidence="1 2" key="1">
    <citation type="journal article" date="2016" name="Nat. Commun.">
        <title>Thousands of microbial genomes shed light on interconnected biogeochemical processes in an aquifer system.</title>
        <authorList>
            <person name="Anantharaman K."/>
            <person name="Brown C.T."/>
            <person name="Hug L.A."/>
            <person name="Sharon I."/>
            <person name="Castelle C.J."/>
            <person name="Probst A.J."/>
            <person name="Thomas B.C."/>
            <person name="Singh A."/>
            <person name="Wilkins M.J."/>
            <person name="Karaoz U."/>
            <person name="Brodie E.L."/>
            <person name="Williams K.H."/>
            <person name="Hubbard S.S."/>
            <person name="Banfield J.F."/>
        </authorList>
    </citation>
    <scope>NUCLEOTIDE SEQUENCE [LARGE SCALE GENOMIC DNA]</scope>
</reference>
<dbReference type="EMBL" id="MFLZ01000016">
    <property type="protein sequence ID" value="OGG79904.1"/>
    <property type="molecule type" value="Genomic_DNA"/>
</dbReference>
<name>A0A1F6F210_9BACT</name>
<dbReference type="STRING" id="1798512.A3A39_03775"/>